<dbReference type="GeneID" id="19402129"/>
<keyword evidence="1" id="KW-1133">Transmembrane helix</keyword>
<evidence type="ECO:0000313" key="2">
    <source>
        <dbReference type="EMBL" id="EOA92077.1"/>
    </source>
</evidence>
<keyword evidence="3" id="KW-1185">Reference proteome</keyword>
<evidence type="ECO:0000313" key="3">
    <source>
        <dbReference type="Proteomes" id="UP000016935"/>
    </source>
</evidence>
<protein>
    <submittedName>
        <fullName evidence="2">Uncharacterized protein</fullName>
    </submittedName>
</protein>
<organism evidence="2 3">
    <name type="scientific">Exserohilum turcicum (strain 28A)</name>
    <name type="common">Northern leaf blight fungus</name>
    <name type="synonym">Setosphaeria turcica</name>
    <dbReference type="NCBI Taxonomy" id="671987"/>
    <lineage>
        <taxon>Eukaryota</taxon>
        <taxon>Fungi</taxon>
        <taxon>Dikarya</taxon>
        <taxon>Ascomycota</taxon>
        <taxon>Pezizomycotina</taxon>
        <taxon>Dothideomycetes</taxon>
        <taxon>Pleosporomycetidae</taxon>
        <taxon>Pleosporales</taxon>
        <taxon>Pleosporineae</taxon>
        <taxon>Pleosporaceae</taxon>
        <taxon>Exserohilum</taxon>
    </lineage>
</organism>
<dbReference type="HOGENOM" id="CLU_2887251_0_0_1"/>
<dbReference type="RefSeq" id="XP_008020127.1">
    <property type="nucleotide sequence ID" value="XM_008021936.1"/>
</dbReference>
<name>R0KWJ6_EXST2</name>
<accession>R0KWJ6</accession>
<dbReference type="EMBL" id="KB908481">
    <property type="protein sequence ID" value="EOA92077.1"/>
    <property type="molecule type" value="Genomic_DNA"/>
</dbReference>
<reference evidence="2 3" key="2">
    <citation type="journal article" date="2013" name="PLoS Genet.">
        <title>Comparative genome structure, secondary metabolite, and effector coding capacity across Cochliobolus pathogens.</title>
        <authorList>
            <person name="Condon B.J."/>
            <person name="Leng Y."/>
            <person name="Wu D."/>
            <person name="Bushley K.E."/>
            <person name="Ohm R.A."/>
            <person name="Otillar R."/>
            <person name="Martin J."/>
            <person name="Schackwitz W."/>
            <person name="Grimwood J."/>
            <person name="MohdZainudin N."/>
            <person name="Xue C."/>
            <person name="Wang R."/>
            <person name="Manning V.A."/>
            <person name="Dhillon B."/>
            <person name="Tu Z.J."/>
            <person name="Steffenson B.J."/>
            <person name="Salamov A."/>
            <person name="Sun H."/>
            <person name="Lowry S."/>
            <person name="LaButti K."/>
            <person name="Han J."/>
            <person name="Copeland A."/>
            <person name="Lindquist E."/>
            <person name="Barry K."/>
            <person name="Schmutz J."/>
            <person name="Baker S.E."/>
            <person name="Ciuffetti L.M."/>
            <person name="Grigoriev I.V."/>
            <person name="Zhong S."/>
            <person name="Turgeon B.G."/>
        </authorList>
    </citation>
    <scope>NUCLEOTIDE SEQUENCE [LARGE SCALE GENOMIC DNA]</scope>
    <source>
        <strain evidence="3">28A</strain>
    </source>
</reference>
<sequence length="63" mass="7029">MRKHHGKLETVMPNPPPVLGIQYQNLVVFRLQTSTVHLAFLLINLVAVARVATALLWAINTNV</sequence>
<reference evidence="2 3" key="1">
    <citation type="journal article" date="2012" name="PLoS Pathog.">
        <title>Diverse lifestyles and strategies of plant pathogenesis encoded in the genomes of eighteen Dothideomycetes fungi.</title>
        <authorList>
            <person name="Ohm R.A."/>
            <person name="Feau N."/>
            <person name="Henrissat B."/>
            <person name="Schoch C.L."/>
            <person name="Horwitz B.A."/>
            <person name="Barry K.W."/>
            <person name="Condon B.J."/>
            <person name="Copeland A.C."/>
            <person name="Dhillon B."/>
            <person name="Glaser F."/>
            <person name="Hesse C.N."/>
            <person name="Kosti I."/>
            <person name="LaButti K."/>
            <person name="Lindquist E.A."/>
            <person name="Lucas S."/>
            <person name="Salamov A.A."/>
            <person name="Bradshaw R.E."/>
            <person name="Ciuffetti L."/>
            <person name="Hamelin R.C."/>
            <person name="Kema G.H.J."/>
            <person name="Lawrence C."/>
            <person name="Scott J.A."/>
            <person name="Spatafora J.W."/>
            <person name="Turgeon B.G."/>
            <person name="de Wit P.J.G.M."/>
            <person name="Zhong S."/>
            <person name="Goodwin S.B."/>
            <person name="Grigoriev I.V."/>
        </authorList>
    </citation>
    <scope>NUCLEOTIDE SEQUENCE [LARGE SCALE GENOMIC DNA]</scope>
    <source>
        <strain evidence="3">28A</strain>
    </source>
</reference>
<dbReference type="AlphaFoldDB" id="R0KWJ6"/>
<evidence type="ECO:0000256" key="1">
    <source>
        <dbReference type="SAM" id="Phobius"/>
    </source>
</evidence>
<keyword evidence="1" id="KW-0812">Transmembrane</keyword>
<gene>
    <name evidence="2" type="ORF">SETTUDRAFT_18732</name>
</gene>
<dbReference type="Proteomes" id="UP000016935">
    <property type="component" value="Unassembled WGS sequence"/>
</dbReference>
<keyword evidence="1" id="KW-0472">Membrane</keyword>
<proteinExistence type="predicted"/>
<feature type="transmembrane region" description="Helical" evidence="1">
    <location>
        <begin position="38"/>
        <end position="59"/>
    </location>
</feature>